<evidence type="ECO:0000256" key="2">
    <source>
        <dbReference type="ARBA" id="ARBA00022741"/>
    </source>
</evidence>
<comment type="similarity">
    <text evidence="1">Belongs to the GSP E family.</text>
</comment>
<evidence type="ECO:0008006" key="9">
    <source>
        <dbReference type="Google" id="ProtNLM"/>
    </source>
</evidence>
<dbReference type="Gene3D" id="3.30.300.160">
    <property type="entry name" value="Type II secretion system, protein E, N-terminal domain"/>
    <property type="match status" value="1"/>
</dbReference>
<feature type="region of interest" description="Disordered" evidence="4">
    <location>
        <begin position="323"/>
        <end position="395"/>
    </location>
</feature>
<proteinExistence type="inferred from homology"/>
<feature type="region of interest" description="Disordered" evidence="4">
    <location>
        <begin position="265"/>
        <end position="310"/>
    </location>
</feature>
<gene>
    <name evidence="7" type="ORF">COT78_01210</name>
</gene>
<evidence type="ECO:0000256" key="4">
    <source>
        <dbReference type="SAM" id="MobiDB-lite"/>
    </source>
</evidence>
<dbReference type="Proteomes" id="UP000231382">
    <property type="component" value="Unassembled WGS sequence"/>
</dbReference>
<comment type="caution">
    <text evidence="7">The sequence shown here is derived from an EMBL/GenBank/DDBJ whole genome shotgun (WGS) entry which is preliminary data.</text>
</comment>
<dbReference type="AlphaFoldDB" id="A0A2H0W6Y3"/>
<sequence>MADANTITEYYGFSNMALTSQSILDVFVIQDLIDQEDAEKLKRQFKTNREIENFLVKNKIVTRNTINKAYSIVLKLPYVELSNIKISDELKALIPEKVAQKYGIIPFSLEDGAIRIALSRPADLLVGFRSGLSKILEEKELEVELFITSESDFDECIKQYNKKYKNDSLLKKGRFPVIYLRNQTIASEFIEKIPREFMIKYRIVVFGRNNHGYYLIACEQPDSPVTIKILNFIKQENQIKYEIFATSKADIDFILDKTKTYISEAPKAKKTDAPVTKTEDNHESSDDSGSTKESGQKSGIKSFMDNFRSSAGPELTIDSVEADSTAAKTADPAETVKNATKDQPSDQNKPQSAETKEASEKDSDDTSDHGASESNTDQESAKEEASSDKEGGESVALLDNKNLGDWLDHEIKTDQDLVDFAKGASVPKVVAAIIDYALNNRSSDIHVEPEAKYLRIRCRVDGILRDILKLPVSDHAAFVSRIKIMSKLKIDEMRVPQDGRFDTVFDEREVDVRVSTLPTVHGEKIVMRILDKSQGILSLEDLGMQGSAFDKTIAAIAKPYGIILSTGPTGSGKSTTLYAILNRISMPGVNIVTLEDPVEYEIAGINQCQIKPEIGFTFASGLRSILRQDPNVIMVGEIRDAETATMAVHSALTGHLVLSTLHTNDTAGALPRLTNMGVEPFLITSSINLIIAQRLIRRICPKCKEEYKAPQRLFDQIKAELDKIPEANTKDRARIPAEIKLFHGKGCSECNHGFKGRVGIYEAMTMTPEIEEMATTKRPADEIKNASIKAGMITMKQDGILKAVAGETTIDEVYQAVVTN</sequence>
<feature type="compositionally biased region" description="Basic and acidic residues" evidence="4">
    <location>
        <begin position="354"/>
        <end position="371"/>
    </location>
</feature>
<feature type="compositionally biased region" description="Basic and acidic residues" evidence="4">
    <location>
        <begin position="379"/>
        <end position="392"/>
    </location>
</feature>
<dbReference type="InterPro" id="IPR027417">
    <property type="entry name" value="P-loop_NTPase"/>
</dbReference>
<dbReference type="EMBL" id="PEZW01000009">
    <property type="protein sequence ID" value="PIS07839.1"/>
    <property type="molecule type" value="Genomic_DNA"/>
</dbReference>
<reference evidence="8" key="1">
    <citation type="submission" date="2017-09" db="EMBL/GenBank/DDBJ databases">
        <title>Depth-based differentiation of microbial function through sediment-hosted aquifers and enrichment of novel symbionts in the deep terrestrial subsurface.</title>
        <authorList>
            <person name="Probst A.J."/>
            <person name="Ladd B."/>
            <person name="Jarett J.K."/>
            <person name="Geller-Mcgrath D.E."/>
            <person name="Sieber C.M.K."/>
            <person name="Emerson J.B."/>
            <person name="Anantharaman K."/>
            <person name="Thomas B.C."/>
            <person name="Malmstrom R."/>
            <person name="Stieglmeier M."/>
            <person name="Klingl A."/>
            <person name="Woyke T."/>
            <person name="Ryan C.M."/>
            <person name="Banfield J.F."/>
        </authorList>
    </citation>
    <scope>NUCLEOTIDE SEQUENCE [LARGE SCALE GENOMIC DNA]</scope>
</reference>
<feature type="compositionally biased region" description="Polar residues" evidence="4">
    <location>
        <begin position="287"/>
        <end position="299"/>
    </location>
</feature>
<dbReference type="Pfam" id="PF00437">
    <property type="entry name" value="T2SSE"/>
    <property type="match status" value="1"/>
</dbReference>
<feature type="domain" description="Type II secretion system protein GspE N-terminal" evidence="6">
    <location>
        <begin position="74"/>
        <end position="161"/>
    </location>
</feature>
<protein>
    <recommendedName>
        <fullName evidence="9">AAA+ ATPase domain-containing protein</fullName>
    </recommendedName>
</protein>
<dbReference type="GO" id="GO:0016887">
    <property type="term" value="F:ATP hydrolysis activity"/>
    <property type="evidence" value="ECO:0007669"/>
    <property type="project" value="TreeGrafter"/>
</dbReference>
<dbReference type="Gene3D" id="3.30.450.90">
    <property type="match status" value="1"/>
</dbReference>
<keyword evidence="3" id="KW-0067">ATP-binding</keyword>
<dbReference type="Gene3D" id="3.40.50.300">
    <property type="entry name" value="P-loop containing nucleotide triphosphate hydrolases"/>
    <property type="match status" value="1"/>
</dbReference>
<accession>A0A2H0W6Y3</accession>
<organism evidence="7 8">
    <name type="scientific">Candidatus Berkelbacteria bacterium CG10_big_fil_rev_8_21_14_0_10_43_13</name>
    <dbReference type="NCBI Taxonomy" id="1974514"/>
    <lineage>
        <taxon>Bacteria</taxon>
        <taxon>Candidatus Berkelbacteria</taxon>
    </lineage>
</organism>
<evidence type="ECO:0000313" key="8">
    <source>
        <dbReference type="Proteomes" id="UP000231382"/>
    </source>
</evidence>
<dbReference type="Pfam" id="PF05157">
    <property type="entry name" value="MshEN"/>
    <property type="match status" value="1"/>
</dbReference>
<dbReference type="CDD" id="cd01129">
    <property type="entry name" value="PulE-GspE-like"/>
    <property type="match status" value="1"/>
</dbReference>
<dbReference type="SUPFAM" id="SSF160246">
    <property type="entry name" value="EspE N-terminal domain-like"/>
    <property type="match status" value="1"/>
</dbReference>
<dbReference type="PANTHER" id="PTHR30258:SF2">
    <property type="entry name" value="COMG OPERON PROTEIN 1"/>
    <property type="match status" value="1"/>
</dbReference>
<dbReference type="GO" id="GO:0005524">
    <property type="term" value="F:ATP binding"/>
    <property type="evidence" value="ECO:0007669"/>
    <property type="project" value="UniProtKB-KW"/>
</dbReference>
<dbReference type="SUPFAM" id="SSF52540">
    <property type="entry name" value="P-loop containing nucleoside triphosphate hydrolases"/>
    <property type="match status" value="1"/>
</dbReference>
<dbReference type="FunFam" id="3.40.50.300:FF:000398">
    <property type="entry name" value="Type IV pilus assembly ATPase PilB"/>
    <property type="match status" value="1"/>
</dbReference>
<dbReference type="InterPro" id="IPR037257">
    <property type="entry name" value="T2SS_E_N_sf"/>
</dbReference>
<evidence type="ECO:0000256" key="1">
    <source>
        <dbReference type="ARBA" id="ARBA00006611"/>
    </source>
</evidence>
<evidence type="ECO:0000313" key="7">
    <source>
        <dbReference type="EMBL" id="PIS07839.1"/>
    </source>
</evidence>
<dbReference type="InterPro" id="IPR007831">
    <property type="entry name" value="T2SS_GspE_N"/>
</dbReference>
<feature type="domain" description="Bacterial type II secretion system protein E" evidence="5">
    <location>
        <begin position="423"/>
        <end position="814"/>
    </location>
</feature>
<feature type="compositionally biased region" description="Basic and acidic residues" evidence="4">
    <location>
        <begin position="266"/>
        <end position="285"/>
    </location>
</feature>
<evidence type="ECO:0000256" key="3">
    <source>
        <dbReference type="ARBA" id="ARBA00022840"/>
    </source>
</evidence>
<dbReference type="PANTHER" id="PTHR30258">
    <property type="entry name" value="TYPE II SECRETION SYSTEM PROTEIN GSPE-RELATED"/>
    <property type="match status" value="1"/>
</dbReference>
<evidence type="ECO:0000259" key="5">
    <source>
        <dbReference type="Pfam" id="PF00437"/>
    </source>
</evidence>
<keyword evidence="2" id="KW-0547">Nucleotide-binding</keyword>
<dbReference type="InterPro" id="IPR001482">
    <property type="entry name" value="T2SS/T4SS_dom"/>
</dbReference>
<dbReference type="GO" id="GO:0005886">
    <property type="term" value="C:plasma membrane"/>
    <property type="evidence" value="ECO:0007669"/>
    <property type="project" value="TreeGrafter"/>
</dbReference>
<name>A0A2H0W6Y3_9BACT</name>
<evidence type="ECO:0000259" key="6">
    <source>
        <dbReference type="Pfam" id="PF05157"/>
    </source>
</evidence>